<dbReference type="GO" id="GO:0032259">
    <property type="term" value="P:methylation"/>
    <property type="evidence" value="ECO:0007669"/>
    <property type="project" value="UniProtKB-KW"/>
</dbReference>
<dbReference type="SUPFAM" id="SSF55315">
    <property type="entry name" value="L30e-like"/>
    <property type="match status" value="1"/>
</dbReference>
<organism evidence="5">
    <name type="scientific">freshwater metagenome</name>
    <dbReference type="NCBI Taxonomy" id="449393"/>
    <lineage>
        <taxon>unclassified sequences</taxon>
        <taxon>metagenomes</taxon>
        <taxon>ecological metagenomes</taxon>
    </lineage>
</organism>
<dbReference type="GO" id="GO:0008173">
    <property type="term" value="F:RNA methyltransferase activity"/>
    <property type="evidence" value="ECO:0007669"/>
    <property type="project" value="InterPro"/>
</dbReference>
<keyword evidence="2" id="KW-0489">Methyltransferase</keyword>
<dbReference type="SUPFAM" id="SSF75217">
    <property type="entry name" value="alpha/beta knot"/>
    <property type="match status" value="1"/>
</dbReference>
<comment type="similarity">
    <text evidence="1">Belongs to the class IV-like SAM-binding methyltransferase superfamily. RNA methyltransferase TrmH family.</text>
</comment>
<protein>
    <submittedName>
        <fullName evidence="5">Unannotated protein</fullName>
    </submittedName>
</protein>
<evidence type="ECO:0000256" key="3">
    <source>
        <dbReference type="ARBA" id="ARBA00022679"/>
    </source>
</evidence>
<dbReference type="InterPro" id="IPR013123">
    <property type="entry name" value="SpoU_subst-bd"/>
</dbReference>
<evidence type="ECO:0000313" key="5">
    <source>
        <dbReference type="EMBL" id="CAB4651918.1"/>
    </source>
</evidence>
<evidence type="ECO:0000259" key="4">
    <source>
        <dbReference type="SMART" id="SM00967"/>
    </source>
</evidence>
<sequence>MENISSLNSPHIERVKALIGPRGKKNRELENTFVVEGLQAVREALTPKIKEGLAVKKVYVTSNGFSKLQSETESDVLNGYEVIEVSDQVMNAMADSQSPQGILALCSTKSLKLSDLWASKPVKVAFFWQIQDPGNAGTVIRSADAAGFDAVVFSTESVDVFNPKTVRATVGSLWHIPVISDVDLNEFLEKAKEHTLEIYALAGNGKESFDTNFINTNGKKPAVWIFGNEARGLPELDMKIKTVAIPMKGHAESLNVASAAAIVLHSIGQAL</sequence>
<dbReference type="PANTHER" id="PTHR43191:SF2">
    <property type="entry name" value="RRNA METHYLTRANSFERASE 3, MITOCHONDRIAL"/>
    <property type="match status" value="1"/>
</dbReference>
<proteinExistence type="inferred from homology"/>
<dbReference type="EMBL" id="CAEZWG010000079">
    <property type="protein sequence ID" value="CAB4651918.1"/>
    <property type="molecule type" value="Genomic_DNA"/>
</dbReference>
<dbReference type="SMART" id="SM00967">
    <property type="entry name" value="SpoU_sub_bind"/>
    <property type="match status" value="1"/>
</dbReference>
<evidence type="ECO:0000256" key="2">
    <source>
        <dbReference type="ARBA" id="ARBA00022603"/>
    </source>
</evidence>
<dbReference type="InterPro" id="IPR029028">
    <property type="entry name" value="Alpha/beta_knot_MTases"/>
</dbReference>
<name>A0A6J6KSL7_9ZZZZ</name>
<dbReference type="CDD" id="cd18095">
    <property type="entry name" value="SpoU-like_rRNA-MTase"/>
    <property type="match status" value="1"/>
</dbReference>
<reference evidence="5" key="1">
    <citation type="submission" date="2020-05" db="EMBL/GenBank/DDBJ databases">
        <authorList>
            <person name="Chiriac C."/>
            <person name="Salcher M."/>
            <person name="Ghai R."/>
            <person name="Kavagutti S V."/>
        </authorList>
    </citation>
    <scope>NUCLEOTIDE SEQUENCE</scope>
</reference>
<dbReference type="InterPro" id="IPR029064">
    <property type="entry name" value="Ribosomal_eL30-like_sf"/>
</dbReference>
<dbReference type="AlphaFoldDB" id="A0A6J6KSL7"/>
<dbReference type="Pfam" id="PF00588">
    <property type="entry name" value="SpoU_methylase"/>
    <property type="match status" value="1"/>
</dbReference>
<dbReference type="InterPro" id="IPR001537">
    <property type="entry name" value="SpoU_MeTrfase"/>
</dbReference>
<gene>
    <name evidence="5" type="ORF">UFOPK2234_00507</name>
</gene>
<dbReference type="InterPro" id="IPR053888">
    <property type="entry name" value="MRM3-like_sub_bind"/>
</dbReference>
<dbReference type="Gene3D" id="3.30.1330.30">
    <property type="match status" value="1"/>
</dbReference>
<dbReference type="GO" id="GO:0006396">
    <property type="term" value="P:RNA processing"/>
    <property type="evidence" value="ECO:0007669"/>
    <property type="project" value="InterPro"/>
</dbReference>
<dbReference type="GO" id="GO:0005737">
    <property type="term" value="C:cytoplasm"/>
    <property type="evidence" value="ECO:0007669"/>
    <property type="project" value="UniProtKB-ARBA"/>
</dbReference>
<keyword evidence="3" id="KW-0808">Transferase</keyword>
<dbReference type="PANTHER" id="PTHR43191">
    <property type="entry name" value="RRNA METHYLTRANSFERASE 3"/>
    <property type="match status" value="1"/>
</dbReference>
<feature type="domain" description="RNA 2-O ribose methyltransferase substrate binding" evidence="4">
    <location>
        <begin position="34"/>
        <end position="112"/>
    </location>
</feature>
<dbReference type="GO" id="GO:0003723">
    <property type="term" value="F:RNA binding"/>
    <property type="evidence" value="ECO:0007669"/>
    <property type="project" value="InterPro"/>
</dbReference>
<dbReference type="InterPro" id="IPR051259">
    <property type="entry name" value="rRNA_Methyltransferase"/>
</dbReference>
<dbReference type="Pfam" id="PF22435">
    <property type="entry name" value="MRM3-like_sub_bind"/>
    <property type="match status" value="1"/>
</dbReference>
<dbReference type="Gene3D" id="3.40.1280.10">
    <property type="match status" value="1"/>
</dbReference>
<accession>A0A6J6KSL7</accession>
<evidence type="ECO:0000256" key="1">
    <source>
        <dbReference type="ARBA" id="ARBA00007228"/>
    </source>
</evidence>
<dbReference type="InterPro" id="IPR029026">
    <property type="entry name" value="tRNA_m1G_MTases_N"/>
</dbReference>